<protein>
    <submittedName>
        <fullName evidence="9">UDP-N-acetylmuramoylalanine--D-glutamate ligase</fullName>
        <ecNumber evidence="9">6.3.2.9</ecNumber>
    </submittedName>
</protein>
<evidence type="ECO:0000256" key="4">
    <source>
        <dbReference type="ARBA" id="ARBA00022598"/>
    </source>
</evidence>
<dbReference type="InterPro" id="IPR005762">
    <property type="entry name" value="MurD"/>
</dbReference>
<dbReference type="AlphaFoldDB" id="A0A5B8RE16"/>
<evidence type="ECO:0000256" key="1">
    <source>
        <dbReference type="ARBA" id="ARBA00004496"/>
    </source>
</evidence>
<dbReference type="Gene3D" id="3.90.190.20">
    <property type="entry name" value="Mur ligase, C-terminal domain"/>
    <property type="match status" value="1"/>
</dbReference>
<dbReference type="HAMAP" id="MF_00639">
    <property type="entry name" value="MurD"/>
    <property type="match status" value="1"/>
</dbReference>
<dbReference type="PANTHER" id="PTHR43692:SF1">
    <property type="entry name" value="UDP-N-ACETYLMURAMOYLALANINE--D-GLUTAMATE LIGASE"/>
    <property type="match status" value="1"/>
</dbReference>
<dbReference type="Pfam" id="PF08245">
    <property type="entry name" value="Mur_ligase_M"/>
    <property type="match status" value="1"/>
</dbReference>
<dbReference type="NCBIfam" id="TIGR01087">
    <property type="entry name" value="murD"/>
    <property type="match status" value="1"/>
</dbReference>
<dbReference type="Gene3D" id="3.40.1190.10">
    <property type="entry name" value="Mur-like, catalytic domain"/>
    <property type="match status" value="1"/>
</dbReference>
<keyword evidence="5" id="KW-0547">Nucleotide-binding</keyword>
<dbReference type="Pfam" id="PF02875">
    <property type="entry name" value="Mur_ligase_C"/>
    <property type="match status" value="1"/>
</dbReference>
<comment type="pathway">
    <text evidence="2">Cell wall biogenesis; peptidoglycan biosynthesis.</text>
</comment>
<feature type="domain" description="Mur ligase C-terminal" evidence="7">
    <location>
        <begin position="309"/>
        <end position="421"/>
    </location>
</feature>
<evidence type="ECO:0000256" key="3">
    <source>
        <dbReference type="ARBA" id="ARBA00022490"/>
    </source>
</evidence>
<evidence type="ECO:0000259" key="8">
    <source>
        <dbReference type="Pfam" id="PF08245"/>
    </source>
</evidence>
<dbReference type="EMBL" id="MN079092">
    <property type="protein sequence ID" value="QEA04977.1"/>
    <property type="molecule type" value="Genomic_DNA"/>
</dbReference>
<evidence type="ECO:0000256" key="5">
    <source>
        <dbReference type="ARBA" id="ARBA00022741"/>
    </source>
</evidence>
<organism evidence="9">
    <name type="scientific">uncultured organism</name>
    <dbReference type="NCBI Taxonomy" id="155900"/>
    <lineage>
        <taxon>unclassified sequences</taxon>
        <taxon>environmental samples</taxon>
    </lineage>
</organism>
<dbReference type="PANTHER" id="PTHR43692">
    <property type="entry name" value="UDP-N-ACETYLMURAMOYLALANINE--D-GLUTAMATE LIGASE"/>
    <property type="match status" value="1"/>
</dbReference>
<evidence type="ECO:0000256" key="6">
    <source>
        <dbReference type="ARBA" id="ARBA00022840"/>
    </source>
</evidence>
<sequence>MMAIKDHNPENARRATVVGLGETGYACARHLRRQGWRVAVTDTRAEPPYAARLRDEHPEIIQAVGDLDAALLRGGDTVVLSPGVDPRVPAIAAARAAGVEVIGEIELFARAAEAPVIAVTGSNGKSTVTTLVAAMIQEAGLNAAAGGNLGPAALALLERPVPDYYVLELSSFQLETVTSLAPAASVVLNVSADHMDRYDGLGDYAATKARIYERAATAVINRDDRVVAAMAHGPHSVGFTTGRPQGCDWGIADGRFTRGHSPCAPVEALALPGTHNRANALAALALGDAIGLAWAAMARALSRYRGLPHRMAHIAHVAGRDYYDDSKGTNVGATVSAVSGIAQPLVLIAGGQGKDQDFAPLAAALRGRVRAAVLIGTDAAAIAAVLADVCPVETAVDMDGAVHRAATLSRPGDAVVLSPACASQDMFTDYAERGRAFQACVEGLSHD</sequence>
<name>A0A5B8RE16_9ZZZZ</name>
<dbReference type="SUPFAM" id="SSF53623">
    <property type="entry name" value="MurD-like peptide ligases, catalytic domain"/>
    <property type="match status" value="1"/>
</dbReference>
<dbReference type="InterPro" id="IPR013221">
    <property type="entry name" value="Mur_ligase_cen"/>
</dbReference>
<evidence type="ECO:0000259" key="7">
    <source>
        <dbReference type="Pfam" id="PF02875"/>
    </source>
</evidence>
<dbReference type="InterPro" id="IPR036615">
    <property type="entry name" value="Mur_ligase_C_dom_sf"/>
</dbReference>
<evidence type="ECO:0000313" key="9">
    <source>
        <dbReference type="EMBL" id="QEA04977.1"/>
    </source>
</evidence>
<gene>
    <name evidence="9" type="primary">murD</name>
    <name evidence="9" type="ORF">KBTEX_01295</name>
</gene>
<dbReference type="UniPathway" id="UPA00219"/>
<dbReference type="GO" id="GO:0005524">
    <property type="term" value="F:ATP binding"/>
    <property type="evidence" value="ECO:0007669"/>
    <property type="project" value="UniProtKB-KW"/>
</dbReference>
<reference evidence="9" key="1">
    <citation type="submission" date="2019-06" db="EMBL/GenBank/DDBJ databases">
        <authorList>
            <person name="Murdoch R.W."/>
            <person name="Fathepure B."/>
        </authorList>
    </citation>
    <scope>NUCLEOTIDE SEQUENCE</scope>
</reference>
<dbReference type="SUPFAM" id="SSF51984">
    <property type="entry name" value="MurCD N-terminal domain"/>
    <property type="match status" value="1"/>
</dbReference>
<dbReference type="EC" id="6.3.2.9" evidence="9"/>
<dbReference type="InterPro" id="IPR036565">
    <property type="entry name" value="Mur-like_cat_sf"/>
</dbReference>
<dbReference type="Pfam" id="PF21799">
    <property type="entry name" value="MurD-like_N"/>
    <property type="match status" value="1"/>
</dbReference>
<proteinExistence type="inferred from homology"/>
<keyword evidence="6" id="KW-0067">ATP-binding</keyword>
<feature type="domain" description="Mur ligase central" evidence="8">
    <location>
        <begin position="119"/>
        <end position="286"/>
    </location>
</feature>
<keyword evidence="4 9" id="KW-0436">Ligase</keyword>
<dbReference type="GO" id="GO:0051301">
    <property type="term" value="P:cell division"/>
    <property type="evidence" value="ECO:0007669"/>
    <property type="project" value="InterPro"/>
</dbReference>
<dbReference type="InterPro" id="IPR004101">
    <property type="entry name" value="Mur_ligase_C"/>
</dbReference>
<dbReference type="GO" id="GO:0008764">
    <property type="term" value="F:UDP-N-acetylmuramoylalanine-D-glutamate ligase activity"/>
    <property type="evidence" value="ECO:0007669"/>
    <property type="project" value="UniProtKB-EC"/>
</dbReference>
<dbReference type="Gene3D" id="3.40.50.720">
    <property type="entry name" value="NAD(P)-binding Rossmann-like Domain"/>
    <property type="match status" value="1"/>
</dbReference>
<dbReference type="SUPFAM" id="SSF53244">
    <property type="entry name" value="MurD-like peptide ligases, peptide-binding domain"/>
    <property type="match status" value="1"/>
</dbReference>
<evidence type="ECO:0000256" key="2">
    <source>
        <dbReference type="ARBA" id="ARBA00004752"/>
    </source>
</evidence>
<comment type="subcellular location">
    <subcellularLocation>
        <location evidence="1">Cytoplasm</location>
    </subcellularLocation>
</comment>
<accession>A0A5B8RE16</accession>
<keyword evidence="3" id="KW-0963">Cytoplasm</keyword>